<organism evidence="1 2">
    <name type="scientific">Candidatus Scalindua rubra</name>
    <dbReference type="NCBI Taxonomy" id="1872076"/>
    <lineage>
        <taxon>Bacteria</taxon>
        <taxon>Pseudomonadati</taxon>
        <taxon>Planctomycetota</taxon>
        <taxon>Candidatus Brocadiia</taxon>
        <taxon>Candidatus Brocadiales</taxon>
        <taxon>Candidatus Scalinduaceae</taxon>
        <taxon>Candidatus Scalindua</taxon>
    </lineage>
</organism>
<reference evidence="1 2" key="1">
    <citation type="submission" date="2016-07" db="EMBL/GenBank/DDBJ databases">
        <title>Draft genome of Scalindua rubra, obtained from a brine-seawater interface in the Red Sea, sheds light on salt adaptation in anammox bacteria.</title>
        <authorList>
            <person name="Speth D.R."/>
            <person name="Lagkouvardos I."/>
            <person name="Wang Y."/>
            <person name="Qian P.-Y."/>
            <person name="Dutilh B.E."/>
            <person name="Jetten M.S."/>
        </authorList>
    </citation>
    <scope>NUCLEOTIDE SEQUENCE [LARGE SCALE GENOMIC DNA]</scope>
    <source>
        <strain evidence="1">BSI-1</strain>
    </source>
</reference>
<proteinExistence type="predicted"/>
<name>A0A1E3XCL2_9BACT</name>
<dbReference type="AlphaFoldDB" id="A0A1E3XCL2"/>
<sequence>MHENTLRVMHRWFHRYYTGWRKLRGHLLTLKGGFHANKGFTFLGVGISLAGCMGPVSLHKAVLNYDETISRLEREMLLINIARTHRDIPSHFTVTSNIAATFDYQTNAGFVGTIFERAGDINKYALNLGVSVSENPTLGIVPIQGEEFAKRILTPMDESKFQFLIFQGAPIDMVMRLMARGIEIQNEDGTFQRFILNWPTHSNEYEEFRKRALHLTWLNASRKLFVNSLSFEESISMKLSGPPSASDITKAHEKGYHWQQVGENGTYELTTPTTGRVVITNYDPQTLTNSERQALNILAAAKPNNFVFMDIRTGYPGGNYPLFGSIKLRSFNEILDFLAAGIDRTPEFDVDPDSRTGRVLRNPTSTLAIVIDKPSSPEVLRVSYGGHDYAINNTSWDRDTFKLLYHLFQMTVTDVSGIGVPITISK</sequence>
<dbReference type="PATRIC" id="fig|1872076.5.peg.1717"/>
<gene>
    <name evidence="1" type="ORF">SCARUB_01475</name>
</gene>
<accession>A0A1E3XCL2</accession>
<dbReference type="EMBL" id="MAYW01000030">
    <property type="protein sequence ID" value="ODS33366.1"/>
    <property type="molecule type" value="Genomic_DNA"/>
</dbReference>
<protein>
    <submittedName>
        <fullName evidence="1">Uncharacterized protein</fullName>
    </submittedName>
</protein>
<evidence type="ECO:0000313" key="1">
    <source>
        <dbReference type="EMBL" id="ODS33366.1"/>
    </source>
</evidence>
<comment type="caution">
    <text evidence="1">The sequence shown here is derived from an EMBL/GenBank/DDBJ whole genome shotgun (WGS) entry which is preliminary data.</text>
</comment>
<dbReference type="Proteomes" id="UP000094056">
    <property type="component" value="Unassembled WGS sequence"/>
</dbReference>
<evidence type="ECO:0000313" key="2">
    <source>
        <dbReference type="Proteomes" id="UP000094056"/>
    </source>
</evidence>